<organism evidence="1">
    <name type="scientific">Glycine soja</name>
    <name type="common">Wild soybean</name>
    <dbReference type="NCBI Taxonomy" id="3848"/>
    <lineage>
        <taxon>Eukaryota</taxon>
        <taxon>Viridiplantae</taxon>
        <taxon>Streptophyta</taxon>
        <taxon>Embryophyta</taxon>
        <taxon>Tracheophyta</taxon>
        <taxon>Spermatophyta</taxon>
        <taxon>Magnoliopsida</taxon>
        <taxon>eudicotyledons</taxon>
        <taxon>Gunneridae</taxon>
        <taxon>Pentapetalae</taxon>
        <taxon>rosids</taxon>
        <taxon>fabids</taxon>
        <taxon>Fabales</taxon>
        <taxon>Fabaceae</taxon>
        <taxon>Papilionoideae</taxon>
        <taxon>50 kb inversion clade</taxon>
        <taxon>NPAAA clade</taxon>
        <taxon>indigoferoid/millettioid clade</taxon>
        <taxon>Phaseoleae</taxon>
        <taxon>Glycine</taxon>
        <taxon>Glycine subgen. Soja</taxon>
    </lineage>
</organism>
<accession>A0A0B2RP38</accession>
<dbReference type="AlphaFoldDB" id="A0A0B2RP38"/>
<gene>
    <name evidence="1" type="ORF">glysoja_036823</name>
</gene>
<sequence length="106" mass="11855">MRGQEDQQSRVFCELSALVFNLLRSPSIVPEPPARRSPAGADYSGGVRVATARDFGGADAVWIGDFLHRVHADAVGSRIGYGVLRRWRRFLSLRSRAFYSLLRYAT</sequence>
<protein>
    <submittedName>
        <fullName evidence="1">Uncharacterized protein</fullName>
    </submittedName>
</protein>
<evidence type="ECO:0000313" key="1">
    <source>
        <dbReference type="EMBL" id="KHN34830.1"/>
    </source>
</evidence>
<dbReference type="EMBL" id="KN648799">
    <property type="protein sequence ID" value="KHN34830.1"/>
    <property type="molecule type" value="Genomic_DNA"/>
</dbReference>
<dbReference type="Proteomes" id="UP000053555">
    <property type="component" value="Unassembled WGS sequence"/>
</dbReference>
<proteinExistence type="predicted"/>
<reference evidence="1" key="1">
    <citation type="submission" date="2014-07" db="EMBL/GenBank/DDBJ databases">
        <title>Identification of a novel salt tolerance gene in wild soybean by whole-genome sequencing.</title>
        <authorList>
            <person name="Lam H.-M."/>
            <person name="Qi X."/>
            <person name="Li M.-W."/>
            <person name="Liu X."/>
            <person name="Xie M."/>
            <person name="Ni M."/>
            <person name="Xu X."/>
        </authorList>
    </citation>
    <scope>NUCLEOTIDE SEQUENCE [LARGE SCALE GENOMIC DNA]</scope>
    <source>
        <tissue evidence="1">Root</tissue>
    </source>
</reference>
<name>A0A0B2RP38_GLYSO</name>